<evidence type="ECO:0000256" key="2">
    <source>
        <dbReference type="ARBA" id="ARBA00022692"/>
    </source>
</evidence>
<dbReference type="RefSeq" id="WP_236696262.1">
    <property type="nucleotide sequence ID" value="NZ_LECT01000025.1"/>
</dbReference>
<evidence type="ECO:0000313" key="8">
    <source>
        <dbReference type="Proteomes" id="UP000036367"/>
    </source>
</evidence>
<keyword evidence="2 5" id="KW-0812">Transmembrane</keyword>
<evidence type="ECO:0000259" key="6">
    <source>
        <dbReference type="Pfam" id="PF04932"/>
    </source>
</evidence>
<feature type="transmembrane region" description="Helical" evidence="5">
    <location>
        <begin position="209"/>
        <end position="225"/>
    </location>
</feature>
<dbReference type="Proteomes" id="UP000036367">
    <property type="component" value="Unassembled WGS sequence"/>
</dbReference>
<name>A0A0J1BED7_RHOIS</name>
<feature type="transmembrane region" description="Helical" evidence="5">
    <location>
        <begin position="38"/>
        <end position="57"/>
    </location>
</feature>
<evidence type="ECO:0000313" key="7">
    <source>
        <dbReference type="EMBL" id="KLU04952.1"/>
    </source>
</evidence>
<dbReference type="InterPro" id="IPR007016">
    <property type="entry name" value="O-antigen_ligase-rel_domated"/>
</dbReference>
<dbReference type="PANTHER" id="PTHR37422:SF13">
    <property type="entry name" value="LIPOPOLYSACCHARIDE BIOSYNTHESIS PROTEIN PA4999-RELATED"/>
    <property type="match status" value="1"/>
</dbReference>
<gene>
    <name evidence="7" type="ORF">RISK_003220</name>
</gene>
<dbReference type="AlphaFoldDB" id="A0A0J1BED7"/>
<comment type="subcellular location">
    <subcellularLocation>
        <location evidence="1">Membrane</location>
        <topology evidence="1">Multi-pass membrane protein</topology>
    </subcellularLocation>
</comment>
<protein>
    <submittedName>
        <fullName evidence="7">Transmembrane protein</fullName>
    </submittedName>
</protein>
<evidence type="ECO:0000256" key="5">
    <source>
        <dbReference type="SAM" id="Phobius"/>
    </source>
</evidence>
<feature type="transmembrane region" description="Helical" evidence="5">
    <location>
        <begin position="109"/>
        <end position="130"/>
    </location>
</feature>
<evidence type="ECO:0000256" key="1">
    <source>
        <dbReference type="ARBA" id="ARBA00004141"/>
    </source>
</evidence>
<feature type="transmembrane region" description="Helical" evidence="5">
    <location>
        <begin position="368"/>
        <end position="388"/>
    </location>
</feature>
<feature type="transmembrane region" description="Helical" evidence="5">
    <location>
        <begin position="163"/>
        <end position="182"/>
    </location>
</feature>
<dbReference type="PATRIC" id="fig|595434.4.peg.3073"/>
<feature type="domain" description="O-antigen ligase-related" evidence="6">
    <location>
        <begin position="242"/>
        <end position="384"/>
    </location>
</feature>
<organism evidence="7 8">
    <name type="scientific">Rhodopirellula islandica</name>
    <dbReference type="NCBI Taxonomy" id="595434"/>
    <lineage>
        <taxon>Bacteria</taxon>
        <taxon>Pseudomonadati</taxon>
        <taxon>Planctomycetota</taxon>
        <taxon>Planctomycetia</taxon>
        <taxon>Pirellulales</taxon>
        <taxon>Pirellulaceae</taxon>
        <taxon>Rhodopirellula</taxon>
    </lineage>
</organism>
<sequence>MSLLAGTSSLEASLDQDFDEHVEQPTPSPDSQRGVLEGLFALVCPLLLILAVALNPLDQSDSTPAGSAGAGLTMEVAMKLLLSGAVGLVAVLGWMLCPPVRQRLAKFPGWILVALGGIFLVTSAAAFGPAATVSRAAAMISCLYIVFIAVTLQFLSLRQSLQCVLVGLVLHLIVAWCLYLGGGETAVYQEELGQSLIIERMGSTAHPNSLGRIGALAILVCLGLWRTRNRPLTPVMIAMTGFVFAISVATMFESMSRTAAVSCAAAVLAVMIDRLANRRGLALGLCGVMGICLAMLAIGLLSEGSDVGSRVVAVGTKTGDVDELTSATGRTEIWTEAIRYIAQRPLTGWGLNSAPLLLEDFSHHTHNLLLHAIFSAGIFSGICVAVLVGWTVYHAFMVVDPLFRGIAAYICVSGLFEDTAFETFPFASTLLWLLVLLAASVEVPQSEQLEQATPEHLAGDLRQ</sequence>
<dbReference type="GO" id="GO:0016020">
    <property type="term" value="C:membrane"/>
    <property type="evidence" value="ECO:0007669"/>
    <property type="project" value="UniProtKB-SubCell"/>
</dbReference>
<feature type="transmembrane region" description="Helical" evidence="5">
    <location>
        <begin position="77"/>
        <end position="97"/>
    </location>
</feature>
<keyword evidence="4 5" id="KW-0472">Membrane</keyword>
<feature type="transmembrane region" description="Helical" evidence="5">
    <location>
        <begin position="281"/>
        <end position="301"/>
    </location>
</feature>
<comment type="caution">
    <text evidence="7">The sequence shown here is derived from an EMBL/GenBank/DDBJ whole genome shotgun (WGS) entry which is preliminary data.</text>
</comment>
<evidence type="ECO:0000256" key="3">
    <source>
        <dbReference type="ARBA" id="ARBA00022989"/>
    </source>
</evidence>
<dbReference type="STRING" id="595434.RISK_003220"/>
<evidence type="ECO:0000256" key="4">
    <source>
        <dbReference type="ARBA" id="ARBA00023136"/>
    </source>
</evidence>
<dbReference type="PANTHER" id="PTHR37422">
    <property type="entry name" value="TEICHURONIC ACID BIOSYNTHESIS PROTEIN TUAE"/>
    <property type="match status" value="1"/>
</dbReference>
<dbReference type="Pfam" id="PF04932">
    <property type="entry name" value="Wzy_C"/>
    <property type="match status" value="1"/>
</dbReference>
<feature type="transmembrane region" description="Helical" evidence="5">
    <location>
        <begin position="136"/>
        <end position="156"/>
    </location>
</feature>
<proteinExistence type="predicted"/>
<feature type="transmembrane region" description="Helical" evidence="5">
    <location>
        <begin position="232"/>
        <end position="252"/>
    </location>
</feature>
<dbReference type="EMBL" id="LECT01000025">
    <property type="protein sequence ID" value="KLU04952.1"/>
    <property type="molecule type" value="Genomic_DNA"/>
</dbReference>
<reference evidence="7" key="1">
    <citation type="submission" date="2015-05" db="EMBL/GenBank/DDBJ databases">
        <title>Permanent draft genome of Rhodopirellula islandicus K833.</title>
        <authorList>
            <person name="Kizina J."/>
            <person name="Richter M."/>
            <person name="Glockner F.O."/>
            <person name="Harder J."/>
        </authorList>
    </citation>
    <scope>NUCLEOTIDE SEQUENCE [LARGE SCALE GENOMIC DNA]</scope>
    <source>
        <strain evidence="7">K833</strain>
    </source>
</reference>
<feature type="transmembrane region" description="Helical" evidence="5">
    <location>
        <begin position="258"/>
        <end position="276"/>
    </location>
</feature>
<keyword evidence="3 5" id="KW-1133">Transmembrane helix</keyword>
<dbReference type="InterPro" id="IPR051533">
    <property type="entry name" value="WaaL-like"/>
</dbReference>
<accession>A0A0J1BED7</accession>
<keyword evidence="8" id="KW-1185">Reference proteome</keyword>